<protein>
    <recommendedName>
        <fullName evidence="3">C-type lectin domain-containing protein</fullName>
    </recommendedName>
</protein>
<dbReference type="Gene3D" id="3.10.100.10">
    <property type="entry name" value="Mannose-Binding Protein A, subunit A"/>
    <property type="match status" value="1"/>
</dbReference>
<dbReference type="SUPFAM" id="SSF56436">
    <property type="entry name" value="C-type lectin-like"/>
    <property type="match status" value="1"/>
</dbReference>
<dbReference type="PANTHER" id="PTHR22803">
    <property type="entry name" value="MANNOSE, PHOSPHOLIPASE, LECTIN RECEPTOR RELATED"/>
    <property type="match status" value="1"/>
</dbReference>
<dbReference type="GeneID" id="114797143"/>
<evidence type="ECO:0000256" key="2">
    <source>
        <dbReference type="SAM" id="MobiDB-lite"/>
    </source>
</evidence>
<organism evidence="4 5">
    <name type="scientific">Denticeps clupeoides</name>
    <name type="common">denticle herring</name>
    <dbReference type="NCBI Taxonomy" id="299321"/>
    <lineage>
        <taxon>Eukaryota</taxon>
        <taxon>Metazoa</taxon>
        <taxon>Chordata</taxon>
        <taxon>Craniata</taxon>
        <taxon>Vertebrata</taxon>
        <taxon>Euteleostomi</taxon>
        <taxon>Actinopterygii</taxon>
        <taxon>Neopterygii</taxon>
        <taxon>Teleostei</taxon>
        <taxon>Clupei</taxon>
        <taxon>Clupeiformes</taxon>
        <taxon>Denticipitoidei</taxon>
        <taxon>Denticipitidae</taxon>
        <taxon>Denticeps</taxon>
    </lineage>
</organism>
<feature type="compositionally biased region" description="Basic and acidic residues" evidence="2">
    <location>
        <begin position="54"/>
        <end position="74"/>
    </location>
</feature>
<accession>A0AAY4ARL5</accession>
<dbReference type="InterPro" id="IPR016187">
    <property type="entry name" value="CTDL_fold"/>
</dbReference>
<gene>
    <name evidence="4" type="primary">LOC114797143</name>
</gene>
<evidence type="ECO:0000313" key="5">
    <source>
        <dbReference type="Proteomes" id="UP000694580"/>
    </source>
</evidence>
<sequence>MNARSKVKKSGYGGGGQAAVFLGLLWCLLLGVSTGLSSTADEDEVLSNSLDEDRFKRDQGNNQDNDVHLTKRDQSSSCPGWKMNCRYYHYTVPMSWQQARAFCRRMGADLVIINNRAEQSLLNFLHMAGWLGLSDQAYEGKWIWVDGSPLTVQFWDHGQPQKNNGNEDCVVSHTQEHKPEHTWHDYPCSAAHWVVCEKTDYK</sequence>
<proteinExistence type="predicted"/>
<dbReference type="InterPro" id="IPR018378">
    <property type="entry name" value="C-type_lectin_CS"/>
</dbReference>
<dbReference type="PROSITE" id="PS50041">
    <property type="entry name" value="C_TYPE_LECTIN_2"/>
    <property type="match status" value="1"/>
</dbReference>
<dbReference type="AlphaFoldDB" id="A0AAY4ARL5"/>
<dbReference type="InterPro" id="IPR016186">
    <property type="entry name" value="C-type_lectin-like/link_sf"/>
</dbReference>
<keyword evidence="1" id="KW-1015">Disulfide bond</keyword>
<feature type="region of interest" description="Disordered" evidence="2">
    <location>
        <begin position="54"/>
        <end position="76"/>
    </location>
</feature>
<evidence type="ECO:0000259" key="3">
    <source>
        <dbReference type="PROSITE" id="PS50041"/>
    </source>
</evidence>
<reference evidence="4" key="2">
    <citation type="submission" date="2025-08" db="UniProtKB">
        <authorList>
            <consortium name="Ensembl"/>
        </authorList>
    </citation>
    <scope>IDENTIFICATION</scope>
</reference>
<feature type="domain" description="C-type lectin" evidence="3">
    <location>
        <begin position="81"/>
        <end position="197"/>
    </location>
</feature>
<name>A0AAY4ARL5_9TELE</name>
<dbReference type="SMART" id="SM00034">
    <property type="entry name" value="CLECT"/>
    <property type="match status" value="1"/>
</dbReference>
<reference evidence="4" key="3">
    <citation type="submission" date="2025-09" db="UniProtKB">
        <authorList>
            <consortium name="Ensembl"/>
        </authorList>
    </citation>
    <scope>IDENTIFICATION</scope>
</reference>
<dbReference type="InterPro" id="IPR001304">
    <property type="entry name" value="C-type_lectin-like"/>
</dbReference>
<evidence type="ECO:0000313" key="4">
    <source>
        <dbReference type="Ensembl" id="ENSDCDP00010011472.1"/>
    </source>
</evidence>
<dbReference type="RefSeq" id="XP_028847651.1">
    <property type="nucleotide sequence ID" value="XM_028991818.1"/>
</dbReference>
<dbReference type="Ensembl" id="ENSDCDT00010011998.1">
    <property type="protein sequence ID" value="ENSDCDP00010011472.1"/>
    <property type="gene ID" value="ENSDCDG00010005094.1"/>
</dbReference>
<dbReference type="Proteomes" id="UP000694580">
    <property type="component" value="Chromosome 9"/>
</dbReference>
<reference evidence="4 5" key="1">
    <citation type="submission" date="2020-06" db="EMBL/GenBank/DDBJ databases">
        <authorList>
            <consortium name="Wellcome Sanger Institute Data Sharing"/>
        </authorList>
    </citation>
    <scope>NUCLEOTIDE SEQUENCE [LARGE SCALE GENOMIC DNA]</scope>
</reference>
<dbReference type="Pfam" id="PF00059">
    <property type="entry name" value="Lectin_C"/>
    <property type="match status" value="1"/>
</dbReference>
<keyword evidence="5" id="KW-1185">Reference proteome</keyword>
<dbReference type="InterPro" id="IPR050111">
    <property type="entry name" value="C-type_lectin/snaclec_domain"/>
</dbReference>
<dbReference type="RefSeq" id="XP_028847650.1">
    <property type="nucleotide sequence ID" value="XM_028991817.1"/>
</dbReference>
<dbReference type="PROSITE" id="PS00615">
    <property type="entry name" value="C_TYPE_LECTIN_1"/>
    <property type="match status" value="1"/>
</dbReference>
<evidence type="ECO:0000256" key="1">
    <source>
        <dbReference type="ARBA" id="ARBA00023157"/>
    </source>
</evidence>
<dbReference type="GeneTree" id="ENSGT01020000230338"/>